<evidence type="ECO:0000313" key="5">
    <source>
        <dbReference type="Proteomes" id="UP001652504"/>
    </source>
</evidence>
<sequence>MSAVIHHFVVHRLSINEQQELVVNPRNACFDVSADIEELAHQINHAFNTKPGKGVGGFIEADNIPETEDNESSVDAEQVLQFRTLLQNMMENPDNFVEFSVKSSELLKKSLLNAGTVETGFVIFSHYEFLATEYLMISLLNTREHVEINANLELNHSDHLDLAKMQLAVRIDLTQLHTTPEQNRYIAFIKGRMGRKVSDFFMNFVGCQELVDVKQQNKQLLNSVDEYLSSEQLDPQEKQQNREVVAQYYKEKIEQGEDIQLRELADKLPKDSDNDFYQFNQQTDAPLEENFQADKTMLKSLAKFTGQGGGISLSFDRKLFGERVMYNPETDTLMIKGIPPNLKDQLLKAK</sequence>
<comment type="similarity">
    <text evidence="2">Belongs to the YejK family.</text>
</comment>
<evidence type="ECO:0000256" key="3">
    <source>
        <dbReference type="ARBA" id="ARBA00022490"/>
    </source>
</evidence>
<proteinExistence type="inferred from homology"/>
<evidence type="ECO:0000313" key="4">
    <source>
        <dbReference type="EMBL" id="MCV2885243.1"/>
    </source>
</evidence>
<reference evidence="4 5" key="1">
    <citation type="submission" date="2022-10" db="EMBL/GenBank/DDBJ databases">
        <title>Aestuariibacter sp. AA17 isolated from Montipora capitata coral fragment.</title>
        <authorList>
            <person name="Emsley S.A."/>
            <person name="Pfannmuller K.M."/>
            <person name="Loughran R.M."/>
            <person name="Shlafstein M."/>
            <person name="Papke E."/>
            <person name="Saw J.H."/>
            <person name="Ushijima B."/>
            <person name="Videau P."/>
        </authorList>
    </citation>
    <scope>NUCLEOTIDE SEQUENCE [LARGE SCALE GENOMIC DNA]</scope>
    <source>
        <strain evidence="4 5">AA17</strain>
    </source>
</reference>
<dbReference type="PANTHER" id="PTHR38772:SF1">
    <property type="entry name" value="NUCLEOID-ASSOCIATED PROTEIN YEJK"/>
    <property type="match status" value="1"/>
</dbReference>
<comment type="caution">
    <text evidence="4">The sequence shown here is derived from an EMBL/GenBank/DDBJ whole genome shotgun (WGS) entry which is preliminary data.</text>
</comment>
<dbReference type="PANTHER" id="PTHR38772">
    <property type="match status" value="1"/>
</dbReference>
<comment type="subcellular location">
    <subcellularLocation>
        <location evidence="1">Cytoplasm</location>
        <location evidence="1">Nucleoid</location>
    </subcellularLocation>
</comment>
<organism evidence="4 5">
    <name type="scientific">Fluctibacter corallii</name>
    <dbReference type="NCBI Taxonomy" id="2984329"/>
    <lineage>
        <taxon>Bacteria</taxon>
        <taxon>Pseudomonadati</taxon>
        <taxon>Pseudomonadota</taxon>
        <taxon>Gammaproteobacteria</taxon>
        <taxon>Alteromonadales</taxon>
        <taxon>Alteromonadaceae</taxon>
        <taxon>Fluctibacter</taxon>
    </lineage>
</organism>
<dbReference type="EMBL" id="JAOWKX010000005">
    <property type="protein sequence ID" value="MCV2885243.1"/>
    <property type="molecule type" value="Genomic_DNA"/>
</dbReference>
<accession>A0ABT3A992</accession>
<gene>
    <name evidence="4" type="primary">yejK</name>
    <name evidence="4" type="ORF">OE749_11120</name>
</gene>
<name>A0ABT3A992_9ALTE</name>
<dbReference type="InterPro" id="IPR007358">
    <property type="entry name" value="Nucleoid_associated_NdpA"/>
</dbReference>
<dbReference type="NCBIfam" id="NF001557">
    <property type="entry name" value="PRK00378.1"/>
    <property type="match status" value="1"/>
</dbReference>
<evidence type="ECO:0000256" key="1">
    <source>
        <dbReference type="ARBA" id="ARBA00004453"/>
    </source>
</evidence>
<evidence type="ECO:0000256" key="2">
    <source>
        <dbReference type="ARBA" id="ARBA00009035"/>
    </source>
</evidence>
<keyword evidence="3" id="KW-0963">Cytoplasm</keyword>
<dbReference type="Proteomes" id="UP001652504">
    <property type="component" value="Unassembled WGS sequence"/>
</dbReference>
<dbReference type="Pfam" id="PF04245">
    <property type="entry name" value="NA37"/>
    <property type="match status" value="1"/>
</dbReference>
<dbReference type="RefSeq" id="WP_263712530.1">
    <property type="nucleotide sequence ID" value="NZ_JAOWKX010000005.1"/>
</dbReference>
<protein>
    <submittedName>
        <fullName evidence="4">Nucleoid-associated protein YejK</fullName>
    </submittedName>
</protein>
<keyword evidence="5" id="KW-1185">Reference proteome</keyword>